<evidence type="ECO:0000313" key="3">
    <source>
        <dbReference type="Proteomes" id="UP001562425"/>
    </source>
</evidence>
<proteinExistence type="predicted"/>
<evidence type="ECO:0000256" key="1">
    <source>
        <dbReference type="SAM" id="MobiDB-lite"/>
    </source>
</evidence>
<feature type="compositionally biased region" description="Polar residues" evidence="1">
    <location>
        <begin position="219"/>
        <end position="229"/>
    </location>
</feature>
<feature type="region of interest" description="Disordered" evidence="1">
    <location>
        <begin position="303"/>
        <end position="350"/>
    </location>
</feature>
<feature type="region of interest" description="Disordered" evidence="1">
    <location>
        <begin position="423"/>
        <end position="473"/>
    </location>
</feature>
<accession>A0ABD1D685</accession>
<name>A0ABD1D685_CULPP</name>
<reference evidence="2 3" key="1">
    <citation type="submission" date="2024-05" db="EMBL/GenBank/DDBJ databases">
        <title>Culex pipiens pipiens assembly and annotation.</title>
        <authorList>
            <person name="Alout H."/>
            <person name="Durand T."/>
        </authorList>
    </citation>
    <scope>NUCLEOTIDE SEQUENCE [LARGE SCALE GENOMIC DNA]</scope>
    <source>
        <strain evidence="2">HA-2024</strain>
        <tissue evidence="2">Whole body</tissue>
    </source>
</reference>
<organism evidence="2 3">
    <name type="scientific">Culex pipiens pipiens</name>
    <name type="common">Northern house mosquito</name>
    <dbReference type="NCBI Taxonomy" id="38569"/>
    <lineage>
        <taxon>Eukaryota</taxon>
        <taxon>Metazoa</taxon>
        <taxon>Ecdysozoa</taxon>
        <taxon>Arthropoda</taxon>
        <taxon>Hexapoda</taxon>
        <taxon>Insecta</taxon>
        <taxon>Pterygota</taxon>
        <taxon>Neoptera</taxon>
        <taxon>Endopterygota</taxon>
        <taxon>Diptera</taxon>
        <taxon>Nematocera</taxon>
        <taxon>Culicoidea</taxon>
        <taxon>Culicidae</taxon>
        <taxon>Culicinae</taxon>
        <taxon>Culicini</taxon>
        <taxon>Culex</taxon>
        <taxon>Culex</taxon>
    </lineage>
</organism>
<feature type="region of interest" description="Disordered" evidence="1">
    <location>
        <begin position="206"/>
        <end position="244"/>
    </location>
</feature>
<keyword evidence="3" id="KW-1185">Reference proteome</keyword>
<dbReference type="Proteomes" id="UP001562425">
    <property type="component" value="Unassembled WGS sequence"/>
</dbReference>
<sequence length="473" mass="53822">MVELIKSGKVQGNIRLCQDGFKVLVQSRQHYQLVKDYLTENEAEYFTHDVVMDKPYKIVKCHAKREERNVEIVPREVASSRARPVGRQEEESARRAAAGARLHHGPERFLGRWSGHRRIRRQPIFSVDWSAGTAPQKGELLHAGRDLRRTQAANKFKKTPPDHHWGKKPANLHLSPPPATVIIADSYGGVVLDCWNAANCPVRATRSTEARHSAPRASGRSTRSVSWWNDTRGARPGRERDRRQARHRAYATGHVERIVRKVYARSGPVLTNPVRRWWLTRTRRVGPWRDSSDKVRCSLERLEQRIMGPKKTKKNSEQSDSKEKKIGRQEEESARRAAAGARLHHGPERFLGRWSGHRRIRRQPIFSVDWSAGTAPQKGELLHAGRDLRRTQAANKFKKTPPDHHWEPPGRQKLDIRLHARRGGRQGAYLGGTTPEELDPAENATDVKPDIGRTQPDTSSGSSGRCMRDLAQC</sequence>
<evidence type="ECO:0000313" key="2">
    <source>
        <dbReference type="EMBL" id="KAL1395131.1"/>
    </source>
</evidence>
<feature type="region of interest" description="Disordered" evidence="1">
    <location>
        <begin position="80"/>
        <end position="101"/>
    </location>
</feature>
<comment type="caution">
    <text evidence="2">The sequence shown here is derived from an EMBL/GenBank/DDBJ whole genome shotgun (WGS) entry which is preliminary data.</text>
</comment>
<feature type="compositionally biased region" description="Basic and acidic residues" evidence="1">
    <location>
        <begin position="232"/>
        <end position="242"/>
    </location>
</feature>
<protein>
    <submittedName>
        <fullName evidence="2">Uncharacterized protein</fullName>
    </submittedName>
</protein>
<dbReference type="EMBL" id="JBEHCU010007282">
    <property type="protein sequence ID" value="KAL1395131.1"/>
    <property type="molecule type" value="Genomic_DNA"/>
</dbReference>
<gene>
    <name evidence="2" type="ORF">pipiens_011467</name>
</gene>
<dbReference type="AlphaFoldDB" id="A0ABD1D685"/>
<feature type="compositionally biased region" description="Basic and acidic residues" evidence="1">
    <location>
        <begin position="314"/>
        <end position="335"/>
    </location>
</feature>